<dbReference type="PANTHER" id="PTHR11220:SF36">
    <property type="entry name" value="SOUL HEME-BINDING PROTEIN"/>
    <property type="match status" value="1"/>
</dbReference>
<dbReference type="Proteomes" id="UP000006882">
    <property type="component" value="Chromosome G1"/>
</dbReference>
<evidence type="ECO:0000313" key="3">
    <source>
        <dbReference type="EMBL" id="ONI30393.1"/>
    </source>
</evidence>
<evidence type="ECO:0008006" key="5">
    <source>
        <dbReference type="Google" id="ProtNLM"/>
    </source>
</evidence>
<dbReference type="Pfam" id="PF04832">
    <property type="entry name" value="SOUL"/>
    <property type="match status" value="1"/>
</dbReference>
<dbReference type="PANTHER" id="PTHR11220">
    <property type="entry name" value="HEME-BINDING PROTEIN-RELATED"/>
    <property type="match status" value="1"/>
</dbReference>
<dbReference type="SMR" id="A0A251R306"/>
<gene>
    <name evidence="3" type="ORF">PRUPE_1G248800</name>
</gene>
<dbReference type="EMBL" id="CM007651">
    <property type="protein sequence ID" value="ONI30393.1"/>
    <property type="molecule type" value="Genomic_DNA"/>
</dbReference>
<feature type="chain" id="PRO_5012309825" description="SOUL heme-binding protein" evidence="2">
    <location>
        <begin position="24"/>
        <end position="211"/>
    </location>
</feature>
<dbReference type="InterPro" id="IPR006917">
    <property type="entry name" value="SOUL_heme-bd"/>
</dbReference>
<keyword evidence="4" id="KW-1185">Reference proteome</keyword>
<protein>
    <recommendedName>
        <fullName evidence="5">SOUL heme-binding protein</fullName>
    </recommendedName>
</protein>
<sequence>MERPLSILIVMCCYLYSCKLVLSGQAIESPQYKVVHSESDFELRQYRESSWMSALVRETTSFEKATKDGFHRLYQYIHGANLNTSEITMTAPVLTSIVPSVHGPAEYYVRLYLPAKYERTPPQPSSDLNLQFDKWRSHCIAVRKFTGFAKDDHFHKEFETLVNSLNKHLNGKPAILEDKSSYAIAQYNASYHLSGRLNEVWMDLSGFTSDC</sequence>
<name>A0A251R306_PRUPE</name>
<evidence type="ECO:0000256" key="1">
    <source>
        <dbReference type="ARBA" id="ARBA00009817"/>
    </source>
</evidence>
<dbReference type="OrthoDB" id="6424451at2759"/>
<organism evidence="3 4">
    <name type="scientific">Prunus persica</name>
    <name type="common">Peach</name>
    <name type="synonym">Amygdalus persica</name>
    <dbReference type="NCBI Taxonomy" id="3760"/>
    <lineage>
        <taxon>Eukaryota</taxon>
        <taxon>Viridiplantae</taxon>
        <taxon>Streptophyta</taxon>
        <taxon>Embryophyta</taxon>
        <taxon>Tracheophyta</taxon>
        <taxon>Spermatophyta</taxon>
        <taxon>Magnoliopsida</taxon>
        <taxon>eudicotyledons</taxon>
        <taxon>Gunneridae</taxon>
        <taxon>Pentapetalae</taxon>
        <taxon>rosids</taxon>
        <taxon>fabids</taxon>
        <taxon>Rosales</taxon>
        <taxon>Rosaceae</taxon>
        <taxon>Amygdaloideae</taxon>
        <taxon>Amygdaleae</taxon>
        <taxon>Prunus</taxon>
    </lineage>
</organism>
<feature type="signal peptide" evidence="2">
    <location>
        <begin position="1"/>
        <end position="23"/>
    </location>
</feature>
<dbReference type="eggNOG" id="ENOG502RYD7">
    <property type="taxonomic scope" value="Eukaryota"/>
</dbReference>
<evidence type="ECO:0000256" key="2">
    <source>
        <dbReference type="SAM" id="SignalP"/>
    </source>
</evidence>
<dbReference type="AlphaFoldDB" id="A0A251R306"/>
<comment type="similarity">
    <text evidence="1">Belongs to the HEBP family.</text>
</comment>
<dbReference type="SUPFAM" id="SSF55136">
    <property type="entry name" value="Probable bacterial effector-binding domain"/>
    <property type="match status" value="1"/>
</dbReference>
<evidence type="ECO:0000313" key="4">
    <source>
        <dbReference type="Proteomes" id="UP000006882"/>
    </source>
</evidence>
<proteinExistence type="inferred from homology"/>
<keyword evidence="2" id="KW-0732">Signal</keyword>
<dbReference type="Gene3D" id="3.20.80.10">
    <property type="entry name" value="Regulatory factor, effector binding domain"/>
    <property type="match status" value="1"/>
</dbReference>
<accession>A0A251R306</accession>
<reference evidence="3 4" key="1">
    <citation type="journal article" date="2013" name="Nat. Genet.">
        <title>The high-quality draft genome of peach (Prunus persica) identifies unique patterns of genetic diversity, domestication and genome evolution.</title>
        <authorList>
            <consortium name="International Peach Genome Initiative"/>
            <person name="Verde I."/>
            <person name="Abbott A.G."/>
            <person name="Scalabrin S."/>
            <person name="Jung S."/>
            <person name="Shu S."/>
            <person name="Marroni F."/>
            <person name="Zhebentyayeva T."/>
            <person name="Dettori M.T."/>
            <person name="Grimwood J."/>
            <person name="Cattonaro F."/>
            <person name="Zuccolo A."/>
            <person name="Rossini L."/>
            <person name="Jenkins J."/>
            <person name="Vendramin E."/>
            <person name="Meisel L.A."/>
            <person name="Decroocq V."/>
            <person name="Sosinski B."/>
            <person name="Prochnik S."/>
            <person name="Mitros T."/>
            <person name="Policriti A."/>
            <person name="Cipriani G."/>
            <person name="Dondini L."/>
            <person name="Ficklin S."/>
            <person name="Goodstein D.M."/>
            <person name="Xuan P."/>
            <person name="Del Fabbro C."/>
            <person name="Aramini V."/>
            <person name="Copetti D."/>
            <person name="Gonzalez S."/>
            <person name="Horner D.S."/>
            <person name="Falchi R."/>
            <person name="Lucas S."/>
            <person name="Mica E."/>
            <person name="Maldonado J."/>
            <person name="Lazzari B."/>
            <person name="Bielenberg D."/>
            <person name="Pirona R."/>
            <person name="Miculan M."/>
            <person name="Barakat A."/>
            <person name="Testolin R."/>
            <person name="Stella A."/>
            <person name="Tartarini S."/>
            <person name="Tonutti P."/>
            <person name="Arus P."/>
            <person name="Orellana A."/>
            <person name="Wells C."/>
            <person name="Main D."/>
            <person name="Vizzotto G."/>
            <person name="Silva H."/>
            <person name="Salamini F."/>
            <person name="Schmutz J."/>
            <person name="Morgante M."/>
            <person name="Rokhsar D.S."/>
        </authorList>
    </citation>
    <scope>NUCLEOTIDE SEQUENCE [LARGE SCALE GENOMIC DNA]</scope>
    <source>
        <strain evidence="4">cv. Nemared</strain>
    </source>
</reference>
<dbReference type="Gramene" id="ONI30393">
    <property type="protein sequence ID" value="ONI30393"/>
    <property type="gene ID" value="PRUPE_1G248800"/>
</dbReference>
<dbReference type="FunFam" id="3.20.80.10:FF:000002">
    <property type="entry name" value="Heme-binding protein 2"/>
    <property type="match status" value="1"/>
</dbReference>
<dbReference type="InterPro" id="IPR011256">
    <property type="entry name" value="Reg_factor_effector_dom_sf"/>
</dbReference>